<dbReference type="EMBL" id="JAKKPZ010000003">
    <property type="protein sequence ID" value="KAI1723460.1"/>
    <property type="molecule type" value="Genomic_DNA"/>
</dbReference>
<gene>
    <name evidence="2" type="ORF">DdX_03620</name>
</gene>
<feature type="region of interest" description="Disordered" evidence="1">
    <location>
        <begin position="1"/>
        <end position="34"/>
    </location>
</feature>
<keyword evidence="3" id="KW-1185">Reference proteome</keyword>
<protein>
    <submittedName>
        <fullName evidence="2">Uncharacterized protein</fullName>
    </submittedName>
</protein>
<organism evidence="2 3">
    <name type="scientific">Ditylenchus destructor</name>
    <dbReference type="NCBI Taxonomy" id="166010"/>
    <lineage>
        <taxon>Eukaryota</taxon>
        <taxon>Metazoa</taxon>
        <taxon>Ecdysozoa</taxon>
        <taxon>Nematoda</taxon>
        <taxon>Chromadorea</taxon>
        <taxon>Rhabditida</taxon>
        <taxon>Tylenchina</taxon>
        <taxon>Tylenchomorpha</taxon>
        <taxon>Sphaerularioidea</taxon>
        <taxon>Anguinidae</taxon>
        <taxon>Anguininae</taxon>
        <taxon>Ditylenchus</taxon>
    </lineage>
</organism>
<dbReference type="Proteomes" id="UP001201812">
    <property type="component" value="Unassembled WGS sequence"/>
</dbReference>
<dbReference type="AlphaFoldDB" id="A0AAD4RBG3"/>
<sequence>MRGINRSGQPADHDKGEWEIGQGGGRQTPKRSLWPARRWDCFSKTGPSPAQDKDMRPCHLHPIMRKNLTFDTNVKYVASKKPKSIPSFVFNQDKDTDQKMGNCGWLAGFCVEMRVNGFVRVTLLSLINGLGRRNGRVGLSCEGCKQSRING</sequence>
<proteinExistence type="predicted"/>
<name>A0AAD4RBG3_9BILA</name>
<reference evidence="2" key="1">
    <citation type="submission" date="2022-01" db="EMBL/GenBank/DDBJ databases">
        <title>Genome Sequence Resource for Two Populations of Ditylenchus destructor, the Migratory Endoparasitic Phytonematode.</title>
        <authorList>
            <person name="Zhang H."/>
            <person name="Lin R."/>
            <person name="Xie B."/>
        </authorList>
    </citation>
    <scope>NUCLEOTIDE SEQUENCE</scope>
    <source>
        <strain evidence="2">BazhouSP</strain>
    </source>
</reference>
<evidence type="ECO:0000313" key="3">
    <source>
        <dbReference type="Proteomes" id="UP001201812"/>
    </source>
</evidence>
<comment type="caution">
    <text evidence="2">The sequence shown here is derived from an EMBL/GenBank/DDBJ whole genome shotgun (WGS) entry which is preliminary data.</text>
</comment>
<evidence type="ECO:0000256" key="1">
    <source>
        <dbReference type="SAM" id="MobiDB-lite"/>
    </source>
</evidence>
<evidence type="ECO:0000313" key="2">
    <source>
        <dbReference type="EMBL" id="KAI1723460.1"/>
    </source>
</evidence>
<accession>A0AAD4RBG3</accession>